<evidence type="ECO:0008006" key="5">
    <source>
        <dbReference type="Google" id="ProtNLM"/>
    </source>
</evidence>
<keyword evidence="1" id="KW-0233">DNA recombination</keyword>
<protein>
    <recommendedName>
        <fullName evidence="5">Tyr recombinase domain-containing protein</fullName>
    </recommendedName>
</protein>
<name>A0A1C7MTH7_GRIFR</name>
<dbReference type="Proteomes" id="UP000092993">
    <property type="component" value="Unassembled WGS sequence"/>
</dbReference>
<dbReference type="SUPFAM" id="SSF56349">
    <property type="entry name" value="DNA breaking-rejoining enzymes"/>
    <property type="match status" value="1"/>
</dbReference>
<gene>
    <name evidence="3" type="ORF">A0H81_01328</name>
</gene>
<dbReference type="GO" id="GO:0006310">
    <property type="term" value="P:DNA recombination"/>
    <property type="evidence" value="ECO:0007669"/>
    <property type="project" value="UniProtKB-KW"/>
</dbReference>
<dbReference type="STRING" id="5627.A0A1C7MTH7"/>
<reference evidence="3 4" key="1">
    <citation type="submission" date="2016-03" db="EMBL/GenBank/DDBJ databases">
        <title>Whole genome sequencing of Grifola frondosa 9006-11.</title>
        <authorList>
            <person name="Min B."/>
            <person name="Park H."/>
            <person name="Kim J.-G."/>
            <person name="Cho H."/>
            <person name="Oh Y.-L."/>
            <person name="Kong W.-S."/>
            <person name="Choi I.-G."/>
        </authorList>
    </citation>
    <scope>NUCLEOTIDE SEQUENCE [LARGE SCALE GENOMIC DNA]</scope>
    <source>
        <strain evidence="3 4">9006-11</strain>
    </source>
</reference>
<keyword evidence="4" id="KW-1185">Reference proteome</keyword>
<evidence type="ECO:0000313" key="4">
    <source>
        <dbReference type="Proteomes" id="UP000092993"/>
    </source>
</evidence>
<dbReference type="PANTHER" id="PTHR34605:SF5">
    <property type="entry name" value="INTEGRASE_RECOMBINASE XERD HOMOLOG"/>
    <property type="match status" value="1"/>
</dbReference>
<dbReference type="GO" id="GO:0015074">
    <property type="term" value="P:DNA integration"/>
    <property type="evidence" value="ECO:0007669"/>
    <property type="project" value="InterPro"/>
</dbReference>
<dbReference type="InterPro" id="IPR011010">
    <property type="entry name" value="DNA_brk_join_enz"/>
</dbReference>
<organism evidence="3 4">
    <name type="scientific">Grifola frondosa</name>
    <name type="common">Maitake</name>
    <name type="synonym">Polyporus frondosus</name>
    <dbReference type="NCBI Taxonomy" id="5627"/>
    <lineage>
        <taxon>Eukaryota</taxon>
        <taxon>Fungi</taxon>
        <taxon>Dikarya</taxon>
        <taxon>Basidiomycota</taxon>
        <taxon>Agaricomycotina</taxon>
        <taxon>Agaricomycetes</taxon>
        <taxon>Polyporales</taxon>
        <taxon>Grifolaceae</taxon>
        <taxon>Grifola</taxon>
    </lineage>
</organism>
<dbReference type="Gene3D" id="1.10.443.10">
    <property type="entry name" value="Intergrase catalytic core"/>
    <property type="match status" value="1"/>
</dbReference>
<dbReference type="OrthoDB" id="3254696at2759"/>
<evidence type="ECO:0000313" key="3">
    <source>
        <dbReference type="EMBL" id="OBZ79759.1"/>
    </source>
</evidence>
<sequence length="153" mass="17480">MVALRNLARVVPAPADAPLFSWRDRAGEVRPMTRDAALKHINSIFEAWNWGTSFGHSFRIGGASFMLSQKIDPEIVRLLGRWKSLAYETYIRAFEQRRRPPRVDSASQLGRRLDLPRVRSQLRWGQAQPSSKYRASSTSTRQTRLDGPQMGVK</sequence>
<comment type="caution">
    <text evidence="3">The sequence shown here is derived from an EMBL/GenBank/DDBJ whole genome shotgun (WGS) entry which is preliminary data.</text>
</comment>
<dbReference type="PANTHER" id="PTHR34605">
    <property type="entry name" value="PHAGE_INTEGRASE DOMAIN-CONTAINING PROTEIN"/>
    <property type="match status" value="1"/>
</dbReference>
<dbReference type="GO" id="GO:0003677">
    <property type="term" value="F:DNA binding"/>
    <property type="evidence" value="ECO:0007669"/>
    <property type="project" value="InterPro"/>
</dbReference>
<dbReference type="OMA" id="YICAFEQ"/>
<proteinExistence type="predicted"/>
<evidence type="ECO:0000256" key="2">
    <source>
        <dbReference type="SAM" id="MobiDB-lite"/>
    </source>
</evidence>
<accession>A0A1C7MTH7</accession>
<dbReference type="AlphaFoldDB" id="A0A1C7MTH7"/>
<dbReference type="InterPro" id="IPR052925">
    <property type="entry name" value="Phage_Integrase-like_Recomb"/>
</dbReference>
<feature type="compositionally biased region" description="Polar residues" evidence="2">
    <location>
        <begin position="127"/>
        <end position="142"/>
    </location>
</feature>
<feature type="region of interest" description="Disordered" evidence="2">
    <location>
        <begin position="124"/>
        <end position="153"/>
    </location>
</feature>
<dbReference type="EMBL" id="LUGG01000001">
    <property type="protein sequence ID" value="OBZ79759.1"/>
    <property type="molecule type" value="Genomic_DNA"/>
</dbReference>
<dbReference type="InterPro" id="IPR013762">
    <property type="entry name" value="Integrase-like_cat_sf"/>
</dbReference>
<evidence type="ECO:0000256" key="1">
    <source>
        <dbReference type="ARBA" id="ARBA00023172"/>
    </source>
</evidence>